<keyword evidence="1" id="KW-1133">Transmembrane helix</keyword>
<accession>A0A127VEH0</accession>
<feature type="transmembrane region" description="Helical" evidence="1">
    <location>
        <begin position="75"/>
        <end position="96"/>
    </location>
</feature>
<dbReference type="KEGG" id="pcm:AY601_2764"/>
<gene>
    <name evidence="2" type="ORF">AY601_2764</name>
</gene>
<dbReference type="PATRIC" id="fig|188932.3.peg.2881"/>
<evidence type="ECO:0000313" key="2">
    <source>
        <dbReference type="EMBL" id="AMP99647.1"/>
    </source>
</evidence>
<dbReference type="EMBL" id="CP014504">
    <property type="protein sequence ID" value="AMP99647.1"/>
    <property type="molecule type" value="Genomic_DNA"/>
</dbReference>
<evidence type="ECO:0000256" key="1">
    <source>
        <dbReference type="SAM" id="Phobius"/>
    </source>
</evidence>
<reference evidence="2 3" key="1">
    <citation type="submission" date="2016-03" db="EMBL/GenBank/DDBJ databases">
        <title>Complete genome sequence of Pedobacter cryoconitis PAMC 27485.</title>
        <authorList>
            <person name="Lee J."/>
            <person name="Kim O.-S."/>
        </authorList>
    </citation>
    <scope>NUCLEOTIDE SEQUENCE [LARGE SCALE GENOMIC DNA]</scope>
    <source>
        <strain evidence="2 3">PAMC 27485</strain>
    </source>
</reference>
<name>A0A127VEH0_9SPHI</name>
<dbReference type="RefSeq" id="WP_068401988.1">
    <property type="nucleotide sequence ID" value="NZ_CP014504.1"/>
</dbReference>
<feature type="transmembrane region" description="Helical" evidence="1">
    <location>
        <begin position="111"/>
        <end position="128"/>
    </location>
</feature>
<sequence length="137" mass="15885">MKKDEDFRIQEILDKKMKGIADVSYEMTNIEDLKAYELIYDQLAKEPVEHLSISFKANVLRRIEMEKKKTSDIMFYWLLGVVSLIGILTMISIFFIFKDAFAPAWNIIDRFKGFIVLGIAGIIAFNIVEKKLSKVNI</sequence>
<dbReference type="OrthoDB" id="961830at2"/>
<dbReference type="AlphaFoldDB" id="A0A127VEH0"/>
<evidence type="ECO:0000313" key="3">
    <source>
        <dbReference type="Proteomes" id="UP000071561"/>
    </source>
</evidence>
<proteinExistence type="predicted"/>
<keyword evidence="1" id="KW-0472">Membrane</keyword>
<dbReference type="Proteomes" id="UP000071561">
    <property type="component" value="Chromosome"/>
</dbReference>
<keyword evidence="3" id="KW-1185">Reference proteome</keyword>
<keyword evidence="1" id="KW-0812">Transmembrane</keyword>
<organism evidence="2 3">
    <name type="scientific">Pedobacter cryoconitis</name>
    <dbReference type="NCBI Taxonomy" id="188932"/>
    <lineage>
        <taxon>Bacteria</taxon>
        <taxon>Pseudomonadati</taxon>
        <taxon>Bacteroidota</taxon>
        <taxon>Sphingobacteriia</taxon>
        <taxon>Sphingobacteriales</taxon>
        <taxon>Sphingobacteriaceae</taxon>
        <taxon>Pedobacter</taxon>
    </lineage>
</organism>
<protein>
    <submittedName>
        <fullName evidence="2">Uncharacterized protein</fullName>
    </submittedName>
</protein>